<feature type="compositionally biased region" description="Basic and acidic residues" evidence="3">
    <location>
        <begin position="1012"/>
        <end position="1022"/>
    </location>
</feature>
<evidence type="ECO:0000313" key="7">
    <source>
        <dbReference type="Proteomes" id="UP000076532"/>
    </source>
</evidence>
<protein>
    <recommendedName>
        <fullName evidence="5">IPT/TIG domain-containing protein</fullName>
    </recommendedName>
</protein>
<feature type="compositionally biased region" description="Low complexity" evidence="3">
    <location>
        <begin position="1"/>
        <end position="22"/>
    </location>
</feature>
<evidence type="ECO:0000256" key="1">
    <source>
        <dbReference type="ARBA" id="ARBA00023043"/>
    </source>
</evidence>
<evidence type="ECO:0000259" key="5">
    <source>
        <dbReference type="SMART" id="SM00429"/>
    </source>
</evidence>
<dbReference type="Gene3D" id="1.25.40.20">
    <property type="entry name" value="Ankyrin repeat-containing domain"/>
    <property type="match status" value="1"/>
</dbReference>
<feature type="region of interest" description="Disordered" evidence="3">
    <location>
        <begin position="964"/>
        <end position="1044"/>
    </location>
</feature>
<evidence type="ECO:0000256" key="3">
    <source>
        <dbReference type="SAM" id="MobiDB-lite"/>
    </source>
</evidence>
<feature type="domain" description="IPT/TIG" evidence="5">
    <location>
        <begin position="493"/>
        <end position="580"/>
    </location>
</feature>
<keyword evidence="7" id="KW-1185">Reference proteome</keyword>
<sequence length="1094" mass="117984">MSSSSATATASRSPSPATPESSDSALNPVAIQSDDYELSSWYHELHSNNTLPIDNLWNDGSVVAKDEEHPMLEFDDLIDEHAYDNLPIMVPSIPEGGTKSRVETQVRVTVDLAHASASSGEPYKYDRVGSWKWLKLPAGTATKRRTRKEGRIDPVPQDMLHLTATVSCASPPHNAVLSCGSCQAREAKRVARKLAARVRPARSDSDSPEDSNSLRHGKIEDTTSIIQFNCPEVLDFTTGSVVLPLRITCYCRHHREKTGFNVHFTMMDHTGRVVGAGTSRPIMITDDHKTVNANKQGTTTPNGLPEAQIDWSQFGQAMEPVVADATAPSKRKQTNEGQAKKRSKPYDSATRNNSALASREASVVSLMSPTRASTSMPVTRSPTPAHFMSNMSHPVSPQPQHPATNPGGGISPSDTMHNSTSVPSAVQQLEAQYPSMLAQQIIDAAPSSINHFSSNPTILGPSSPLVAGGMPPQPMPYMFFDPGSPPPLSALPMPKIHRLIPALGPTFGGIEVTVLGTNFHPAMTLNCVFGDVVASSTQRWSDNTLVCVLPPRASPGVVGVWFDGIQKDDSNSPPCLFTYTDESDRALMELALQVVGLKMTGKIEDAKNVAMRIVGNSGADDSQLGGETSNMMQLASASYRDIRPMLLTRAGDGEDFESVIVDFLSVLDVDVGQTSTSLTSAISHTNSSGQTLLHLAASLKFTALTRFLIEHNVDLDVRDRNGYTALHFAALVHATDCAKSLVEAGADVEIVNVLGKTPQEQAAAGFFDGILADRGESSDDDGPEDDGESQWGDGEEEEEDLELASGSRRALDRSFRMASESAPVDDDTPQSEDATKFPVDEKKLALVDEKQTATFADLIQRTLAQLYAPHGIIPNIAQLPLLLPEIPTVPWGALQQIPIVFPIFVPTPAWPSFLAERRSSSDESKGNGGLADPSAPTAASAAQDWKATMEKWMAAAVATATMRQDDAPPMYTPRSSIAGESNQASASSSPKVTAEPLEEEDQADSSSAAVTRPERPTHKRPEYTPTPVTDQDVNAYGYRPKNKQKLRRKGDDRMLICFWIPILLMSLVWGLYSGAQFALQTLSTILPLNGLVQA</sequence>
<dbReference type="Proteomes" id="UP000076532">
    <property type="component" value="Unassembled WGS sequence"/>
</dbReference>
<dbReference type="Pfam" id="PF25603">
    <property type="entry name" value="SPT23_MGA2_DBD"/>
    <property type="match status" value="1"/>
</dbReference>
<dbReference type="SUPFAM" id="SSF48403">
    <property type="entry name" value="Ankyrin repeat"/>
    <property type="match status" value="1"/>
</dbReference>
<feature type="region of interest" description="Disordered" evidence="3">
    <location>
        <begin position="323"/>
        <end position="422"/>
    </location>
</feature>
<feature type="repeat" description="ANK" evidence="2">
    <location>
        <begin position="688"/>
        <end position="720"/>
    </location>
</feature>
<evidence type="ECO:0000256" key="2">
    <source>
        <dbReference type="PROSITE-ProRule" id="PRU00023"/>
    </source>
</evidence>
<dbReference type="GO" id="GO:0003690">
    <property type="term" value="F:double-stranded DNA binding"/>
    <property type="evidence" value="ECO:0007669"/>
    <property type="project" value="TreeGrafter"/>
</dbReference>
<reference evidence="6 7" key="1">
    <citation type="journal article" date="2016" name="Mol. Biol. Evol.">
        <title>Comparative Genomics of Early-Diverging Mushroom-Forming Fungi Provides Insights into the Origins of Lignocellulose Decay Capabilities.</title>
        <authorList>
            <person name="Nagy L.G."/>
            <person name="Riley R."/>
            <person name="Tritt A."/>
            <person name="Adam C."/>
            <person name="Daum C."/>
            <person name="Floudas D."/>
            <person name="Sun H."/>
            <person name="Yadav J.S."/>
            <person name="Pangilinan J."/>
            <person name="Larsson K.H."/>
            <person name="Matsuura K."/>
            <person name="Barry K."/>
            <person name="Labutti K."/>
            <person name="Kuo R."/>
            <person name="Ohm R.A."/>
            <person name="Bhattacharya S.S."/>
            <person name="Shirouzu T."/>
            <person name="Yoshinaga Y."/>
            <person name="Martin F.M."/>
            <person name="Grigoriev I.V."/>
            <person name="Hibbett D.S."/>
        </authorList>
    </citation>
    <scope>NUCLEOTIDE SEQUENCE [LARGE SCALE GENOMIC DNA]</scope>
    <source>
        <strain evidence="6 7">CBS 109695</strain>
    </source>
</reference>
<feature type="region of interest" description="Disordered" evidence="3">
    <location>
        <begin position="195"/>
        <end position="218"/>
    </location>
</feature>
<dbReference type="SMART" id="SM00429">
    <property type="entry name" value="IPT"/>
    <property type="match status" value="1"/>
</dbReference>
<feature type="compositionally biased region" description="Acidic residues" evidence="3">
    <location>
        <begin position="778"/>
        <end position="802"/>
    </location>
</feature>
<feature type="region of interest" description="Disordered" evidence="3">
    <location>
        <begin position="916"/>
        <end position="943"/>
    </location>
</feature>
<feature type="compositionally biased region" description="Basic and acidic residues" evidence="3">
    <location>
        <begin position="916"/>
        <end position="925"/>
    </location>
</feature>
<feature type="transmembrane region" description="Helical" evidence="4">
    <location>
        <begin position="1054"/>
        <end position="1072"/>
    </location>
</feature>
<dbReference type="InterPro" id="IPR013783">
    <property type="entry name" value="Ig-like_fold"/>
</dbReference>
<dbReference type="PANTHER" id="PTHR23335:SF1">
    <property type="entry name" value="CALMODULIN-BINDING TRANSCRIPTION ACTIVATOR, ISOFORM F"/>
    <property type="match status" value="1"/>
</dbReference>
<organism evidence="6 7">
    <name type="scientific">Athelia psychrophila</name>
    <dbReference type="NCBI Taxonomy" id="1759441"/>
    <lineage>
        <taxon>Eukaryota</taxon>
        <taxon>Fungi</taxon>
        <taxon>Dikarya</taxon>
        <taxon>Basidiomycota</taxon>
        <taxon>Agaricomycotina</taxon>
        <taxon>Agaricomycetes</taxon>
        <taxon>Agaricomycetidae</taxon>
        <taxon>Atheliales</taxon>
        <taxon>Atheliaceae</taxon>
        <taxon>Athelia</taxon>
    </lineage>
</organism>
<dbReference type="InterPro" id="IPR057962">
    <property type="entry name" value="SPT23_MGA2_DBD"/>
</dbReference>
<proteinExistence type="predicted"/>
<dbReference type="AlphaFoldDB" id="A0A166KY38"/>
<name>A0A166KY38_9AGAM</name>
<evidence type="ECO:0000256" key="4">
    <source>
        <dbReference type="SAM" id="Phobius"/>
    </source>
</evidence>
<feature type="compositionally biased region" description="Polar residues" evidence="3">
    <location>
        <begin position="412"/>
        <end position="422"/>
    </location>
</feature>
<keyword evidence="4" id="KW-0472">Membrane</keyword>
<dbReference type="PROSITE" id="PS50088">
    <property type="entry name" value="ANK_REPEAT"/>
    <property type="match status" value="2"/>
</dbReference>
<feature type="compositionally biased region" description="Polar residues" evidence="3">
    <location>
        <begin position="973"/>
        <end position="991"/>
    </location>
</feature>
<dbReference type="InterPro" id="IPR002110">
    <property type="entry name" value="Ankyrin_rpt"/>
</dbReference>
<dbReference type="GO" id="GO:0005634">
    <property type="term" value="C:nucleus"/>
    <property type="evidence" value="ECO:0007669"/>
    <property type="project" value="TreeGrafter"/>
</dbReference>
<feature type="repeat" description="ANK" evidence="2">
    <location>
        <begin position="721"/>
        <end position="753"/>
    </location>
</feature>
<feature type="compositionally biased region" description="Polar residues" evidence="3">
    <location>
        <begin position="365"/>
        <end position="382"/>
    </location>
</feature>
<dbReference type="Pfam" id="PF01833">
    <property type="entry name" value="TIG"/>
    <property type="match status" value="1"/>
</dbReference>
<feature type="region of interest" description="Disordered" evidence="3">
    <location>
        <begin position="772"/>
        <end position="806"/>
    </location>
</feature>
<dbReference type="InterPro" id="IPR014756">
    <property type="entry name" value="Ig_E-set"/>
</dbReference>
<accession>A0A166KY38</accession>
<keyword evidence="4" id="KW-1133">Transmembrane helix</keyword>
<dbReference type="Gene3D" id="2.60.40.10">
    <property type="entry name" value="Immunoglobulins"/>
    <property type="match status" value="1"/>
</dbReference>
<dbReference type="GO" id="GO:0006357">
    <property type="term" value="P:regulation of transcription by RNA polymerase II"/>
    <property type="evidence" value="ECO:0007669"/>
    <property type="project" value="TreeGrafter"/>
</dbReference>
<feature type="compositionally biased region" description="Low complexity" evidence="3">
    <location>
        <begin position="931"/>
        <end position="942"/>
    </location>
</feature>
<dbReference type="PANTHER" id="PTHR23335">
    <property type="entry name" value="CALMODULIN-BINDING TRANSCRIPTION ACTIVATOR CAMTA"/>
    <property type="match status" value="1"/>
</dbReference>
<dbReference type="OrthoDB" id="71307at2759"/>
<dbReference type="Pfam" id="PF12796">
    <property type="entry name" value="Ank_2"/>
    <property type="match status" value="1"/>
</dbReference>
<keyword evidence="1 2" id="KW-0040">ANK repeat</keyword>
<dbReference type="InterPro" id="IPR036770">
    <property type="entry name" value="Ankyrin_rpt-contain_sf"/>
</dbReference>
<dbReference type="GO" id="GO:0003712">
    <property type="term" value="F:transcription coregulator activity"/>
    <property type="evidence" value="ECO:0007669"/>
    <property type="project" value="TreeGrafter"/>
</dbReference>
<dbReference type="SMART" id="SM00248">
    <property type="entry name" value="ANK"/>
    <property type="match status" value="2"/>
</dbReference>
<dbReference type="PROSITE" id="PS50297">
    <property type="entry name" value="ANK_REP_REGION"/>
    <property type="match status" value="2"/>
</dbReference>
<dbReference type="EMBL" id="KV417540">
    <property type="protein sequence ID" value="KZP22372.1"/>
    <property type="molecule type" value="Genomic_DNA"/>
</dbReference>
<dbReference type="SUPFAM" id="SSF81296">
    <property type="entry name" value="E set domains"/>
    <property type="match status" value="1"/>
</dbReference>
<keyword evidence="4" id="KW-0812">Transmembrane</keyword>
<gene>
    <name evidence="6" type="ORF">FIBSPDRAFT_890486</name>
</gene>
<evidence type="ECO:0000313" key="6">
    <source>
        <dbReference type="EMBL" id="KZP22372.1"/>
    </source>
</evidence>
<dbReference type="STRING" id="436010.A0A166KY38"/>
<feature type="region of interest" description="Disordered" evidence="3">
    <location>
        <begin position="1"/>
        <end position="28"/>
    </location>
</feature>
<dbReference type="InterPro" id="IPR002909">
    <property type="entry name" value="IPT_dom"/>
</dbReference>
<dbReference type="CDD" id="cd00102">
    <property type="entry name" value="IPT"/>
    <property type="match status" value="1"/>
</dbReference>